<evidence type="ECO:0000313" key="1">
    <source>
        <dbReference type="EMBL" id="MEA5519643.1"/>
    </source>
</evidence>
<keyword evidence="2" id="KW-1185">Reference proteome</keyword>
<sequence>YVKEAIAYNREKNIPGEVFFFYEGLDGKNGFLGDSLAANEYKEKAALPYRNKQFRPTPLYASVTETSKKTSTTVRFDIKKPGVYDFYSKVQGTAAVIWEQNPDSSSTEIMRKSKSDFTKAKMNGWFWMGQYEIKSIVKIGFNLNAIADTEEGESSSEVLILYNHLDSKK</sequence>
<organism evidence="1 2">
    <name type="scientific">Limnoraphis robusta CCNP1315</name>
    <dbReference type="NCBI Taxonomy" id="3110306"/>
    <lineage>
        <taxon>Bacteria</taxon>
        <taxon>Bacillati</taxon>
        <taxon>Cyanobacteriota</taxon>
        <taxon>Cyanophyceae</taxon>
        <taxon>Oscillatoriophycideae</taxon>
        <taxon>Oscillatoriales</taxon>
        <taxon>Sirenicapillariaceae</taxon>
        <taxon>Limnoraphis</taxon>
    </lineage>
</organism>
<feature type="non-terminal residue" evidence="1">
    <location>
        <position position="1"/>
    </location>
</feature>
<name>A0ABU5U0I3_9CYAN</name>
<dbReference type="EMBL" id="JAYGHT010000052">
    <property type="protein sequence ID" value="MEA5519643.1"/>
    <property type="molecule type" value="Genomic_DNA"/>
</dbReference>
<gene>
    <name evidence="1" type="ORF">VB854_11890</name>
</gene>
<reference evidence="1 2" key="1">
    <citation type="submission" date="2023-12" db="EMBL/GenBank/DDBJ databases">
        <title>Baltic Sea Cyanobacteria.</title>
        <authorList>
            <person name="Delbaje E."/>
            <person name="Fewer D.P."/>
            <person name="Shishido T.K."/>
        </authorList>
    </citation>
    <scope>NUCLEOTIDE SEQUENCE [LARGE SCALE GENOMIC DNA]</scope>
    <source>
        <strain evidence="1 2">CCNP 1315</strain>
    </source>
</reference>
<evidence type="ECO:0000313" key="2">
    <source>
        <dbReference type="Proteomes" id="UP001301728"/>
    </source>
</evidence>
<proteinExistence type="predicted"/>
<accession>A0ABU5U0I3</accession>
<dbReference type="Proteomes" id="UP001301728">
    <property type="component" value="Unassembled WGS sequence"/>
</dbReference>
<comment type="caution">
    <text evidence="1">The sequence shown here is derived from an EMBL/GenBank/DDBJ whole genome shotgun (WGS) entry which is preliminary data.</text>
</comment>
<protein>
    <submittedName>
        <fullName evidence="1">Uncharacterized protein</fullName>
    </submittedName>
</protein>